<name>A0A0C3D8K9_OIDMZ</name>
<dbReference type="HOGENOM" id="CLU_2097525_0_0_1"/>
<reference evidence="2 3" key="1">
    <citation type="submission" date="2014-04" db="EMBL/GenBank/DDBJ databases">
        <authorList>
            <consortium name="DOE Joint Genome Institute"/>
            <person name="Kuo A."/>
            <person name="Martino E."/>
            <person name="Perotto S."/>
            <person name="Kohler A."/>
            <person name="Nagy L.G."/>
            <person name="Floudas D."/>
            <person name="Copeland A."/>
            <person name="Barry K.W."/>
            <person name="Cichocki N."/>
            <person name="Veneault-Fourrey C."/>
            <person name="LaButti K."/>
            <person name="Lindquist E.A."/>
            <person name="Lipzen A."/>
            <person name="Lundell T."/>
            <person name="Morin E."/>
            <person name="Murat C."/>
            <person name="Sun H."/>
            <person name="Tunlid A."/>
            <person name="Henrissat B."/>
            <person name="Grigoriev I.V."/>
            <person name="Hibbett D.S."/>
            <person name="Martin F."/>
            <person name="Nordberg H.P."/>
            <person name="Cantor M.N."/>
            <person name="Hua S.X."/>
        </authorList>
    </citation>
    <scope>NUCLEOTIDE SEQUENCE [LARGE SCALE GENOMIC DNA]</scope>
    <source>
        <strain evidence="2 3">Zn</strain>
    </source>
</reference>
<feature type="compositionally biased region" description="Basic and acidic residues" evidence="1">
    <location>
        <begin position="1"/>
        <end position="22"/>
    </location>
</feature>
<dbReference type="Proteomes" id="UP000054321">
    <property type="component" value="Unassembled WGS sequence"/>
</dbReference>
<evidence type="ECO:0008006" key="4">
    <source>
        <dbReference type="Google" id="ProtNLM"/>
    </source>
</evidence>
<organism evidence="2 3">
    <name type="scientific">Oidiodendron maius (strain Zn)</name>
    <dbReference type="NCBI Taxonomy" id="913774"/>
    <lineage>
        <taxon>Eukaryota</taxon>
        <taxon>Fungi</taxon>
        <taxon>Dikarya</taxon>
        <taxon>Ascomycota</taxon>
        <taxon>Pezizomycotina</taxon>
        <taxon>Leotiomycetes</taxon>
        <taxon>Leotiomycetes incertae sedis</taxon>
        <taxon>Myxotrichaceae</taxon>
        <taxon>Oidiodendron</taxon>
    </lineage>
</organism>
<evidence type="ECO:0000256" key="1">
    <source>
        <dbReference type="SAM" id="MobiDB-lite"/>
    </source>
</evidence>
<dbReference type="EMBL" id="KN832880">
    <property type="protein sequence ID" value="KIM98252.1"/>
    <property type="molecule type" value="Genomic_DNA"/>
</dbReference>
<dbReference type="AlphaFoldDB" id="A0A0C3D8K9"/>
<dbReference type="GO" id="GO:0003676">
    <property type="term" value="F:nucleic acid binding"/>
    <property type="evidence" value="ECO:0007669"/>
    <property type="project" value="InterPro"/>
</dbReference>
<feature type="compositionally biased region" description="Basic and acidic residues" evidence="1">
    <location>
        <begin position="51"/>
        <end position="65"/>
    </location>
</feature>
<dbReference type="SUPFAM" id="SSF57756">
    <property type="entry name" value="Retrovirus zinc finger-like domains"/>
    <property type="match status" value="1"/>
</dbReference>
<evidence type="ECO:0000313" key="2">
    <source>
        <dbReference type="EMBL" id="KIM98252.1"/>
    </source>
</evidence>
<dbReference type="InterPro" id="IPR036875">
    <property type="entry name" value="Znf_CCHC_sf"/>
</dbReference>
<proteinExistence type="predicted"/>
<reference evidence="3" key="2">
    <citation type="submission" date="2015-01" db="EMBL/GenBank/DDBJ databases">
        <title>Evolutionary Origins and Diversification of the Mycorrhizal Mutualists.</title>
        <authorList>
            <consortium name="DOE Joint Genome Institute"/>
            <consortium name="Mycorrhizal Genomics Consortium"/>
            <person name="Kohler A."/>
            <person name="Kuo A."/>
            <person name="Nagy L.G."/>
            <person name="Floudas D."/>
            <person name="Copeland A."/>
            <person name="Barry K.W."/>
            <person name="Cichocki N."/>
            <person name="Veneault-Fourrey C."/>
            <person name="LaButti K."/>
            <person name="Lindquist E.A."/>
            <person name="Lipzen A."/>
            <person name="Lundell T."/>
            <person name="Morin E."/>
            <person name="Murat C."/>
            <person name="Riley R."/>
            <person name="Ohm R."/>
            <person name="Sun H."/>
            <person name="Tunlid A."/>
            <person name="Henrissat B."/>
            <person name="Grigoriev I.V."/>
            <person name="Hibbett D.S."/>
            <person name="Martin F."/>
        </authorList>
    </citation>
    <scope>NUCLEOTIDE SEQUENCE [LARGE SCALE GENOMIC DNA]</scope>
    <source>
        <strain evidence="3">Zn</strain>
    </source>
</reference>
<gene>
    <name evidence="2" type="ORF">OIDMADRAFT_56626</name>
</gene>
<accession>A0A0C3D8K9</accession>
<keyword evidence="3" id="KW-1185">Reference proteome</keyword>
<dbReference type="GO" id="GO:0008270">
    <property type="term" value="F:zinc ion binding"/>
    <property type="evidence" value="ECO:0007669"/>
    <property type="project" value="InterPro"/>
</dbReference>
<feature type="region of interest" description="Disordered" evidence="1">
    <location>
        <begin position="1"/>
        <end position="34"/>
    </location>
</feature>
<sequence>MADIDPRKEVREKAYRASEGDQKGLNNKGSNKKRGFIGECFYCKKKGYKTAECRKKKKDKEEGKLTDSGPSIGPLPTLLGSRGLLLPLKPADRLYRANRTEEAIWFATASLEPEIE</sequence>
<evidence type="ECO:0000313" key="3">
    <source>
        <dbReference type="Proteomes" id="UP000054321"/>
    </source>
</evidence>
<feature type="region of interest" description="Disordered" evidence="1">
    <location>
        <begin position="51"/>
        <end position="75"/>
    </location>
</feature>
<protein>
    <recommendedName>
        <fullName evidence="4">CCHC-type domain-containing protein</fullName>
    </recommendedName>
</protein>
<dbReference type="InParanoid" id="A0A0C3D8K9"/>